<dbReference type="Pfam" id="PF13729">
    <property type="entry name" value="TraF_2"/>
    <property type="match status" value="1"/>
</dbReference>
<organism evidence="2 3">
    <name type="scientific">Marinomonas ostreistagni</name>
    <dbReference type="NCBI Taxonomy" id="359209"/>
    <lineage>
        <taxon>Bacteria</taxon>
        <taxon>Pseudomonadati</taxon>
        <taxon>Pseudomonadota</taxon>
        <taxon>Gammaproteobacteria</taxon>
        <taxon>Oceanospirillales</taxon>
        <taxon>Oceanospirillaceae</taxon>
        <taxon>Marinomonas</taxon>
    </lineage>
</organism>
<comment type="caution">
    <text evidence="2">The sequence shown here is derived from an EMBL/GenBank/DDBJ whole genome shotgun (WGS) entry which is preliminary data.</text>
</comment>
<dbReference type="EMBL" id="JAEMUH010000007">
    <property type="protein sequence ID" value="MBJ7550837.1"/>
    <property type="molecule type" value="Genomic_DNA"/>
</dbReference>
<gene>
    <name evidence="2" type="ORF">JHD44_09105</name>
</gene>
<dbReference type="RefSeq" id="WP_199462444.1">
    <property type="nucleotide sequence ID" value="NZ_JAEMUH010000007.1"/>
</dbReference>
<accession>A0ABS0ZB28</accession>
<evidence type="ECO:0000313" key="3">
    <source>
        <dbReference type="Proteomes" id="UP000598488"/>
    </source>
</evidence>
<evidence type="ECO:0000313" key="2">
    <source>
        <dbReference type="EMBL" id="MBJ7550837.1"/>
    </source>
</evidence>
<dbReference type="InterPro" id="IPR032811">
    <property type="entry name" value="Put_conjugal_transfer"/>
</dbReference>
<protein>
    <submittedName>
        <fullName evidence="2">Conjugal transfer protein TraF</fullName>
    </submittedName>
</protein>
<feature type="chain" id="PRO_5046384551" evidence="1">
    <location>
        <begin position="22"/>
        <end position="434"/>
    </location>
</feature>
<proteinExistence type="predicted"/>
<evidence type="ECO:0000256" key="1">
    <source>
        <dbReference type="SAM" id="SignalP"/>
    </source>
</evidence>
<sequence length="434" mass="46506">MKQKLLLAGGLVLGFSATVQASQSLGSSFTLGSSANPASLMTSLSNPAAPYFMVNSDEGDSFRTGILGPVSVGYEVGEVDSLEDKIDELDDLLDQEVTTVTQALEIQNQANDLIAQMGQDANLKVMLGMPVPIFPVIYKANNGNTFMLDVSVSSIAKGNFLDDDIDVVIDDSGNYALETNSSLYAKAGVDLNIGLGYSSEVFNSDSGTLVLGTKLNFHSVTLGKALLHLESSDEDTEDAFSDAFSDQQETTTGFGLDLGAIWAADHYQIGIQGTNLNEPSFAYGELPSDCTSATPLNQQSCEAALAFASAGDIELKEDYTMERQFALEASTFVFDRQLSLAASYELNEVADLVGDDYQWATLSSAYYSSSSFIPAVRVGYKKNMAGSELSYAMFGATLFKRLNLDLAYGLDKVEIDGDEQPRSLYFSAGIESAF</sequence>
<reference evidence="2 3" key="1">
    <citation type="submission" date="2020-12" db="EMBL/GenBank/DDBJ databases">
        <title>Comparative genome analysis of fungal antagonists Marinomonas ostreistagni 398 and M. spartinae 468.</title>
        <authorList>
            <person name="Fields J.L."/>
            <person name="Mavrodi O.V."/>
            <person name="Biber P.D."/>
            <person name="Indest K.J."/>
            <person name="Mavrodi D.V."/>
        </authorList>
    </citation>
    <scope>NUCLEOTIDE SEQUENCE [LARGE SCALE GENOMIC DNA]</scope>
    <source>
        <strain evidence="2 3">USM7</strain>
    </source>
</reference>
<keyword evidence="1" id="KW-0732">Signal</keyword>
<name>A0ABS0ZB28_9GAMM</name>
<dbReference type="Proteomes" id="UP000598488">
    <property type="component" value="Unassembled WGS sequence"/>
</dbReference>
<keyword evidence="3" id="KW-1185">Reference proteome</keyword>
<feature type="signal peptide" evidence="1">
    <location>
        <begin position="1"/>
        <end position="21"/>
    </location>
</feature>